<protein>
    <submittedName>
        <fullName evidence="1">Uncharacterized protein</fullName>
    </submittedName>
</protein>
<dbReference type="RefSeq" id="WP_308864644.1">
    <property type="nucleotide sequence ID" value="NZ_JAVHUL010000023.1"/>
</dbReference>
<accession>A0ABU1A263</accession>
<evidence type="ECO:0000313" key="2">
    <source>
        <dbReference type="Proteomes" id="UP001230915"/>
    </source>
</evidence>
<sequence>MFSEIERIKYNKGGYRQDSAIYLKTKENSNIKVPVTENSFQLGPILKFLNDKGIKINLVHSDHELRLYLDGKIKSFPMSSKAEVDTKNFR</sequence>
<gene>
    <name evidence="1" type="ORF">RBU60_09440</name>
</gene>
<reference evidence="1 2" key="1">
    <citation type="submission" date="2023-08" db="EMBL/GenBank/DDBJ databases">
        <title>Mesonia sp. MT50, isolated from deep-sea sediment of the Mariana Trench.</title>
        <authorList>
            <person name="Fu H."/>
        </authorList>
    </citation>
    <scope>NUCLEOTIDE SEQUENCE [LARGE SCALE GENOMIC DNA]</scope>
    <source>
        <strain evidence="1 2">MT50</strain>
    </source>
</reference>
<dbReference type="EMBL" id="JAVHUL010000023">
    <property type="protein sequence ID" value="MDQ7917798.1"/>
    <property type="molecule type" value="Genomic_DNA"/>
</dbReference>
<name>A0ABU1A263_9FLAO</name>
<proteinExistence type="predicted"/>
<comment type="caution">
    <text evidence="1">The sequence shown here is derived from an EMBL/GenBank/DDBJ whole genome shotgun (WGS) entry which is preliminary data.</text>
</comment>
<evidence type="ECO:0000313" key="1">
    <source>
        <dbReference type="EMBL" id="MDQ7917798.1"/>
    </source>
</evidence>
<keyword evidence="2" id="KW-1185">Reference proteome</keyword>
<organism evidence="1 2">
    <name type="scientific">Mesonia profundi</name>
    <dbReference type="NCBI Taxonomy" id="3070998"/>
    <lineage>
        <taxon>Bacteria</taxon>
        <taxon>Pseudomonadati</taxon>
        <taxon>Bacteroidota</taxon>
        <taxon>Flavobacteriia</taxon>
        <taxon>Flavobacteriales</taxon>
        <taxon>Flavobacteriaceae</taxon>
        <taxon>Mesonia</taxon>
    </lineage>
</organism>
<dbReference type="Proteomes" id="UP001230915">
    <property type="component" value="Unassembled WGS sequence"/>
</dbReference>